<protein>
    <submittedName>
        <fullName evidence="1">LPXTG-domain-containing protein cell wall anchor domain</fullName>
    </submittedName>
</protein>
<organism evidence="1 2">
    <name type="scientific">Elysia marginata</name>
    <dbReference type="NCBI Taxonomy" id="1093978"/>
    <lineage>
        <taxon>Eukaryota</taxon>
        <taxon>Metazoa</taxon>
        <taxon>Spiralia</taxon>
        <taxon>Lophotrochozoa</taxon>
        <taxon>Mollusca</taxon>
        <taxon>Gastropoda</taxon>
        <taxon>Heterobranchia</taxon>
        <taxon>Euthyneura</taxon>
        <taxon>Panpulmonata</taxon>
        <taxon>Sacoglossa</taxon>
        <taxon>Placobranchoidea</taxon>
        <taxon>Plakobranchidae</taxon>
        <taxon>Elysia</taxon>
    </lineage>
</organism>
<accession>A0AAV4H4D6</accession>
<comment type="caution">
    <text evidence="1">The sequence shown here is derived from an EMBL/GenBank/DDBJ whole genome shotgun (WGS) entry which is preliminary data.</text>
</comment>
<dbReference type="EMBL" id="BMAT01005396">
    <property type="protein sequence ID" value="GFR92614.1"/>
    <property type="molecule type" value="Genomic_DNA"/>
</dbReference>
<dbReference type="Proteomes" id="UP000762676">
    <property type="component" value="Unassembled WGS sequence"/>
</dbReference>
<evidence type="ECO:0000313" key="2">
    <source>
        <dbReference type="Proteomes" id="UP000762676"/>
    </source>
</evidence>
<proteinExistence type="predicted"/>
<reference evidence="1 2" key="1">
    <citation type="journal article" date="2021" name="Elife">
        <title>Chloroplast acquisition without the gene transfer in kleptoplastic sea slugs, Plakobranchus ocellatus.</title>
        <authorList>
            <person name="Maeda T."/>
            <person name="Takahashi S."/>
            <person name="Yoshida T."/>
            <person name="Shimamura S."/>
            <person name="Takaki Y."/>
            <person name="Nagai Y."/>
            <person name="Toyoda A."/>
            <person name="Suzuki Y."/>
            <person name="Arimoto A."/>
            <person name="Ishii H."/>
            <person name="Satoh N."/>
            <person name="Nishiyama T."/>
            <person name="Hasebe M."/>
            <person name="Maruyama T."/>
            <person name="Minagawa J."/>
            <person name="Obokata J."/>
            <person name="Shigenobu S."/>
        </authorList>
    </citation>
    <scope>NUCLEOTIDE SEQUENCE [LARGE SCALE GENOMIC DNA]</scope>
</reference>
<evidence type="ECO:0000313" key="1">
    <source>
        <dbReference type="EMBL" id="GFR92614.1"/>
    </source>
</evidence>
<dbReference type="AlphaFoldDB" id="A0AAV4H4D6"/>
<sequence>MNNLKLKEMQTKAYKKPIPSYLSCIGEGSKHRLLLVFEPRTIEFKRILEGRDFGLGRPNEAVFRPNEAVFRPNEAVFRPNEAVFRPNEAVFRPNEAVFRPNEAVFRPNEAVLRPKKGKTSSGACVVDGKL</sequence>
<keyword evidence="2" id="KW-1185">Reference proteome</keyword>
<name>A0AAV4H4D6_9GAST</name>
<gene>
    <name evidence="1" type="ORF">ElyMa_002623500</name>
</gene>